<organism evidence="3 4">
    <name type="scientific">Rhizophagus irregularis</name>
    <dbReference type="NCBI Taxonomy" id="588596"/>
    <lineage>
        <taxon>Eukaryota</taxon>
        <taxon>Fungi</taxon>
        <taxon>Fungi incertae sedis</taxon>
        <taxon>Mucoromycota</taxon>
        <taxon>Glomeromycotina</taxon>
        <taxon>Glomeromycetes</taxon>
        <taxon>Glomerales</taxon>
        <taxon>Glomeraceae</taxon>
        <taxon>Rhizophagus</taxon>
    </lineage>
</organism>
<evidence type="ECO:0000313" key="3">
    <source>
        <dbReference type="EMBL" id="PKC15037.1"/>
    </source>
</evidence>
<dbReference type="AlphaFoldDB" id="A0A2I1FHB4"/>
<evidence type="ECO:0000313" key="4">
    <source>
        <dbReference type="Proteomes" id="UP000232722"/>
    </source>
</evidence>
<gene>
    <name evidence="3" type="ORF">RhiirA5_349557</name>
    <name evidence="2" type="ORF">RhiirA5_367659</name>
</gene>
<dbReference type="Proteomes" id="UP000232722">
    <property type="component" value="Unassembled WGS sequence"/>
</dbReference>
<feature type="non-terminal residue" evidence="3">
    <location>
        <position position="97"/>
    </location>
</feature>
<reference evidence="3 4" key="2">
    <citation type="submission" date="2017-09" db="EMBL/GenBank/DDBJ databases">
        <title>Extensive intraspecific genome diversity in a model arbuscular mycorrhizal fungus.</title>
        <authorList>
            <person name="Chen E.C."/>
            <person name="Morin E."/>
            <person name="Beaudet D."/>
            <person name="Noel J."/>
            <person name="Ndikumana S."/>
            <person name="Charron P."/>
            <person name="St-Onge C."/>
            <person name="Giorgi J."/>
            <person name="Grigoriev I.V."/>
            <person name="Roux C."/>
            <person name="Martin F.M."/>
            <person name="Corradi N."/>
        </authorList>
    </citation>
    <scope>NUCLEOTIDE SEQUENCE [LARGE SCALE GENOMIC DNA]</scope>
    <source>
        <strain evidence="3 4">A5</strain>
    </source>
</reference>
<reference evidence="3 4" key="1">
    <citation type="submission" date="2016-04" db="EMBL/GenBank/DDBJ databases">
        <title>Genome analyses suggest a sexual origin of heterokaryosis in a supposedly ancient asexual fungus.</title>
        <authorList>
            <person name="Ropars J."/>
            <person name="Sedzielewska K."/>
            <person name="Noel J."/>
            <person name="Charron P."/>
            <person name="Farinelli L."/>
            <person name="Marton T."/>
            <person name="Kruger M."/>
            <person name="Pelin A."/>
            <person name="Brachmann A."/>
            <person name="Corradi N."/>
        </authorList>
    </citation>
    <scope>NUCLEOTIDE SEQUENCE [LARGE SCALE GENOMIC DNA]</scope>
    <source>
        <strain evidence="3 4">A5</strain>
    </source>
</reference>
<evidence type="ECO:0000313" key="2">
    <source>
        <dbReference type="EMBL" id="PKB96798.1"/>
    </source>
</evidence>
<evidence type="ECO:0000256" key="1">
    <source>
        <dbReference type="SAM" id="MobiDB-lite"/>
    </source>
</evidence>
<proteinExistence type="predicted"/>
<dbReference type="EMBL" id="LLXJ01003629">
    <property type="protein sequence ID" value="PKB96798.1"/>
    <property type="molecule type" value="Genomic_DNA"/>
</dbReference>
<dbReference type="InterPro" id="IPR012337">
    <property type="entry name" value="RNaseH-like_sf"/>
</dbReference>
<dbReference type="OrthoDB" id="2437017at2759"/>
<dbReference type="SUPFAM" id="SSF53098">
    <property type="entry name" value="Ribonuclease H-like"/>
    <property type="match status" value="1"/>
</dbReference>
<feature type="compositionally biased region" description="Acidic residues" evidence="1">
    <location>
        <begin position="56"/>
        <end position="71"/>
    </location>
</feature>
<sequence>MLSDNEWELLDELCNILSPFEKATRDLSGNTYVTLSQVVPIITRLTNSLNPSGNLYEEEPDDSFNDLEEENSTNQQTNYDNIRETLENVKKNIYRSL</sequence>
<name>A0A2I1FHB4_9GLOM</name>
<feature type="region of interest" description="Disordered" evidence="1">
    <location>
        <begin position="49"/>
        <end position="79"/>
    </location>
</feature>
<dbReference type="VEuPathDB" id="FungiDB:FUN_016926"/>
<accession>A0A2I1FHB4</accession>
<dbReference type="VEuPathDB" id="FungiDB:RhiirA1_430051"/>
<comment type="caution">
    <text evidence="3">The sequence shown here is derived from an EMBL/GenBank/DDBJ whole genome shotgun (WGS) entry which is preliminary data.</text>
</comment>
<protein>
    <submittedName>
        <fullName evidence="3">Uncharacterized protein</fullName>
    </submittedName>
</protein>
<dbReference type="EMBL" id="LLXJ01000104">
    <property type="protein sequence ID" value="PKC15037.1"/>
    <property type="molecule type" value="Genomic_DNA"/>
</dbReference>